<evidence type="ECO:0000259" key="7">
    <source>
        <dbReference type="Pfam" id="PF00482"/>
    </source>
</evidence>
<accession>A0ABU5DTX4</accession>
<feature type="transmembrane region" description="Helical" evidence="6">
    <location>
        <begin position="109"/>
        <end position="126"/>
    </location>
</feature>
<feature type="domain" description="Type II secretion system protein GspF" evidence="7">
    <location>
        <begin position="169"/>
        <end position="291"/>
    </location>
</feature>
<protein>
    <submittedName>
        <fullName evidence="8">Type II secretion system F family protein</fullName>
    </submittedName>
</protein>
<name>A0ABU5DTX4_9PROT</name>
<evidence type="ECO:0000256" key="5">
    <source>
        <dbReference type="ARBA" id="ARBA00023136"/>
    </source>
</evidence>
<evidence type="ECO:0000256" key="6">
    <source>
        <dbReference type="SAM" id="Phobius"/>
    </source>
</evidence>
<dbReference type="PANTHER" id="PTHR35007:SF1">
    <property type="entry name" value="PILUS ASSEMBLY PROTEIN"/>
    <property type="match status" value="1"/>
</dbReference>
<evidence type="ECO:0000313" key="8">
    <source>
        <dbReference type="EMBL" id="MDY0870767.1"/>
    </source>
</evidence>
<dbReference type="InterPro" id="IPR018076">
    <property type="entry name" value="T2SS_GspF_dom"/>
</dbReference>
<dbReference type="EMBL" id="JAXCLX010000001">
    <property type="protein sequence ID" value="MDY0870767.1"/>
    <property type="molecule type" value="Genomic_DNA"/>
</dbReference>
<evidence type="ECO:0000256" key="4">
    <source>
        <dbReference type="ARBA" id="ARBA00022989"/>
    </source>
</evidence>
<evidence type="ECO:0000256" key="2">
    <source>
        <dbReference type="ARBA" id="ARBA00022475"/>
    </source>
</evidence>
<dbReference type="RefSeq" id="WP_320499104.1">
    <property type="nucleotide sequence ID" value="NZ_JAXCLX010000001.1"/>
</dbReference>
<dbReference type="PANTHER" id="PTHR35007">
    <property type="entry name" value="INTEGRAL MEMBRANE PROTEIN-RELATED"/>
    <property type="match status" value="1"/>
</dbReference>
<comment type="subcellular location">
    <subcellularLocation>
        <location evidence="1">Cell membrane</location>
        <topology evidence="1">Multi-pass membrane protein</topology>
    </subcellularLocation>
</comment>
<keyword evidence="5 6" id="KW-0472">Membrane</keyword>
<evidence type="ECO:0000256" key="3">
    <source>
        <dbReference type="ARBA" id="ARBA00022692"/>
    </source>
</evidence>
<dbReference type="InterPro" id="IPR042094">
    <property type="entry name" value="T2SS_GspF_sf"/>
</dbReference>
<keyword evidence="3 6" id="KW-0812">Transmembrane</keyword>
<feature type="transmembrane region" description="Helical" evidence="6">
    <location>
        <begin position="309"/>
        <end position="328"/>
    </location>
</feature>
<gene>
    <name evidence="8" type="ORF">SMD31_02495</name>
</gene>
<feature type="transmembrane region" description="Helical" evidence="6">
    <location>
        <begin position="132"/>
        <end position="150"/>
    </location>
</feature>
<organism evidence="8 9">
    <name type="scientific">Dongia rigui</name>
    <dbReference type="NCBI Taxonomy" id="940149"/>
    <lineage>
        <taxon>Bacteria</taxon>
        <taxon>Pseudomonadati</taxon>
        <taxon>Pseudomonadota</taxon>
        <taxon>Alphaproteobacteria</taxon>
        <taxon>Rhodospirillales</taxon>
        <taxon>Dongiaceae</taxon>
        <taxon>Dongia</taxon>
    </lineage>
</organism>
<feature type="transmembrane region" description="Helical" evidence="6">
    <location>
        <begin position="277"/>
        <end position="297"/>
    </location>
</feature>
<keyword evidence="2" id="KW-1003">Cell membrane</keyword>
<comment type="caution">
    <text evidence="8">The sequence shown here is derived from an EMBL/GenBank/DDBJ whole genome shotgun (WGS) entry which is preliminary data.</text>
</comment>
<proteinExistence type="predicted"/>
<evidence type="ECO:0000256" key="1">
    <source>
        <dbReference type="ARBA" id="ARBA00004651"/>
    </source>
</evidence>
<dbReference type="Pfam" id="PF00482">
    <property type="entry name" value="T2SSF"/>
    <property type="match status" value="1"/>
</dbReference>
<dbReference type="Proteomes" id="UP001271769">
    <property type="component" value="Unassembled WGS sequence"/>
</dbReference>
<feature type="transmembrane region" description="Helical" evidence="6">
    <location>
        <begin position="12"/>
        <end position="34"/>
    </location>
</feature>
<keyword evidence="9" id="KW-1185">Reference proteome</keyword>
<keyword evidence="4 6" id="KW-1133">Transmembrane helix</keyword>
<sequence length="336" mass="36363">MSSQLSGMMPQIIMLALAAGVAMTLVVVALVAVLGAPRARMKKRIAAVVGTGPQISADIKGGRDHQMAGRKKQVAAKLKEAEEASQRRRGARLRQALVHAGLQITPRRFMLFAAGSGLFFVAMTWLSTGNLLLCLVALPIGLLGVPKMVLKFLIKRRRQKFTAYFADAIDVIVRGVRSGLTVGECLNIVSRELPPPVGPEFTLVNEGVKLGMTMAEVLQRMSDRLPTAEVRFFTIVLITQQSTGGNLAETLSKLSDVLRQRKRMRDKVTAMSSEAKASAAIIGSLPFILSGALAVLQPEIISLLFTTDIGNLWIGIGIVMMLIGSLVMRQMIQFDI</sequence>
<evidence type="ECO:0000313" key="9">
    <source>
        <dbReference type="Proteomes" id="UP001271769"/>
    </source>
</evidence>
<dbReference type="Gene3D" id="1.20.81.30">
    <property type="entry name" value="Type II secretion system (T2SS), domain F"/>
    <property type="match status" value="1"/>
</dbReference>
<reference evidence="8 9" key="1">
    <citation type="journal article" date="2013" name="Antonie Van Leeuwenhoek">
        <title>Dongia rigui sp. nov., isolated from freshwater of a large wetland in Korea.</title>
        <authorList>
            <person name="Baik K.S."/>
            <person name="Hwang Y.M."/>
            <person name="Choi J.S."/>
            <person name="Kwon J."/>
            <person name="Seong C.N."/>
        </authorList>
    </citation>
    <scope>NUCLEOTIDE SEQUENCE [LARGE SCALE GENOMIC DNA]</scope>
    <source>
        <strain evidence="8 9">04SU4-P</strain>
    </source>
</reference>